<evidence type="ECO:0000256" key="11">
    <source>
        <dbReference type="SAM" id="Phobius"/>
    </source>
</evidence>
<dbReference type="SMR" id="A0A8T3AD63"/>
<feature type="transmembrane region" description="Helical" evidence="11">
    <location>
        <begin position="479"/>
        <end position="499"/>
    </location>
</feature>
<keyword evidence="7" id="KW-0159">Chromosome partition</keyword>
<feature type="transmembrane region" description="Helical" evidence="11">
    <location>
        <begin position="871"/>
        <end position="887"/>
    </location>
</feature>
<evidence type="ECO:0000313" key="14">
    <source>
        <dbReference type="Proteomes" id="UP000829196"/>
    </source>
</evidence>
<feature type="transmembrane region" description="Helical" evidence="11">
    <location>
        <begin position="709"/>
        <end position="730"/>
    </location>
</feature>
<keyword evidence="5" id="KW-0597">Phosphoprotein</keyword>
<feature type="transmembrane region" description="Helical" evidence="11">
    <location>
        <begin position="327"/>
        <end position="348"/>
    </location>
</feature>
<proteinExistence type="inferred from homology"/>
<evidence type="ECO:0000256" key="5">
    <source>
        <dbReference type="ARBA" id="ARBA00022553"/>
    </source>
</evidence>
<gene>
    <name evidence="13" type="ORF">KFK09_024189</name>
</gene>
<comment type="similarity">
    <text evidence="3">Belongs to the shugoshin family.</text>
</comment>
<feature type="compositionally biased region" description="Polar residues" evidence="10">
    <location>
        <begin position="1245"/>
        <end position="1259"/>
    </location>
</feature>
<dbReference type="GO" id="GO:0022857">
    <property type="term" value="F:transmembrane transporter activity"/>
    <property type="evidence" value="ECO:0007669"/>
    <property type="project" value="InterPro"/>
</dbReference>
<evidence type="ECO:0000256" key="8">
    <source>
        <dbReference type="ARBA" id="ARBA00022989"/>
    </source>
</evidence>
<reference evidence="13" key="1">
    <citation type="journal article" date="2022" name="Front. Genet.">
        <title>Chromosome-Scale Assembly of the Dendrobium nobile Genome Provides Insights Into the Molecular Mechanism of the Biosynthesis of the Medicinal Active Ingredient of Dendrobium.</title>
        <authorList>
            <person name="Xu Q."/>
            <person name="Niu S.-C."/>
            <person name="Li K.-L."/>
            <person name="Zheng P.-J."/>
            <person name="Zhang X.-J."/>
            <person name="Jia Y."/>
            <person name="Liu Y."/>
            <person name="Niu Y.-X."/>
            <person name="Yu L.-H."/>
            <person name="Chen D.-F."/>
            <person name="Zhang G.-Q."/>
        </authorList>
    </citation>
    <scope>NUCLEOTIDE SEQUENCE</scope>
    <source>
        <tissue evidence="13">Leaf</tissue>
    </source>
</reference>
<feature type="region of interest" description="Disordered" evidence="10">
    <location>
        <begin position="1237"/>
        <end position="1268"/>
    </location>
</feature>
<dbReference type="SUPFAM" id="SSF103473">
    <property type="entry name" value="MFS general substrate transporter"/>
    <property type="match status" value="2"/>
</dbReference>
<dbReference type="Proteomes" id="UP000829196">
    <property type="component" value="Unassembled WGS sequence"/>
</dbReference>
<feature type="transmembrane region" description="Helical" evidence="11">
    <location>
        <begin position="635"/>
        <end position="655"/>
    </location>
</feature>
<comment type="subcellular location">
    <subcellularLocation>
        <location evidence="1">Membrane</location>
        <topology evidence="1">Multi-pass membrane protein</topology>
    </subcellularLocation>
</comment>
<keyword evidence="6 11" id="KW-0812">Transmembrane</keyword>
<feature type="transmembrane region" description="Helical" evidence="11">
    <location>
        <begin position="592"/>
        <end position="615"/>
    </location>
</feature>
<feature type="transmembrane region" description="Helical" evidence="11">
    <location>
        <begin position="440"/>
        <end position="459"/>
    </location>
</feature>
<feature type="transmembrane region" description="Helical" evidence="11">
    <location>
        <begin position="227"/>
        <end position="252"/>
    </location>
</feature>
<dbReference type="InterPro" id="IPR036259">
    <property type="entry name" value="MFS_trans_sf"/>
</dbReference>
<accession>A0A8T3AD63</accession>
<evidence type="ECO:0000313" key="13">
    <source>
        <dbReference type="EMBL" id="KAI0494058.1"/>
    </source>
</evidence>
<feature type="transmembrane region" description="Helical" evidence="11">
    <location>
        <begin position="519"/>
        <end position="542"/>
    </location>
</feature>
<dbReference type="CDD" id="cd17351">
    <property type="entry name" value="MFS_NPF"/>
    <property type="match status" value="2"/>
</dbReference>
<feature type="transmembrane region" description="Helical" evidence="11">
    <location>
        <begin position="830"/>
        <end position="851"/>
    </location>
</feature>
<feature type="transmembrane region" description="Helical" evidence="11">
    <location>
        <begin position="403"/>
        <end position="424"/>
    </location>
</feature>
<name>A0A8T3AD63_DENNO</name>
<dbReference type="GO" id="GO:0005634">
    <property type="term" value="C:nucleus"/>
    <property type="evidence" value="ECO:0007669"/>
    <property type="project" value="InterPro"/>
</dbReference>
<dbReference type="InterPro" id="IPR000109">
    <property type="entry name" value="POT_fam"/>
</dbReference>
<comment type="caution">
    <text evidence="13">The sequence shown here is derived from an EMBL/GenBank/DDBJ whole genome shotgun (WGS) entry which is preliminary data.</text>
</comment>
<evidence type="ECO:0000256" key="6">
    <source>
        <dbReference type="ARBA" id="ARBA00022692"/>
    </source>
</evidence>
<dbReference type="InterPro" id="IPR011515">
    <property type="entry name" value="Shugoshin_C"/>
</dbReference>
<sequence length="1368" mass="152254">MEVETGGIPEALPAKASATLVSDGSVDFRGKIADKVTTGGWRAAPFIIVNEVAERMTFYAIAINLVIFLRKEMHEELAEASNHVTNWIGSAFVLTIVGAFLADSYLGRFLTTVIFSSIYAVGAVLLTVAASIDSFRPPPCDFSGEDCKSATLLQDAFLFGAISLIAVGTGGIKPCISSFGADQFDDADPNESRKKCSFFNWFFFAINFGAMISITLIAYIEEERKDWGWGFGVSAAANVASVLTLVAGMRFYRHQKPRGSPFTRFLQVFVAASRNYAKGVKVKSEEELFEVMTERSLPHTRRFKFLDKAALCTVTEVEEFKSFVRVLPIWATTIAFPFAFAQISFFISQGMVMDRRLSEHLVVPPGSVAIFATVNALFFIPLYERYLVPFFKHFTGHPRGLSSLQRVGIGLFITIPTFAIAALVERHRRSSADQSKTLTFWWLSPQYFLLGIAEMFTYVGQLEFFYDEATDGTRSVSTAVFMSAIGVGNWLSALLVEIVERGKEGWLSSDLNRSKLDYYYWIVCGINAVNFCIFFAVVARFYKGDCAASGKNRDEMHEALPDASTRITNWIGSAFMLSLLGAFLADSYLGRFLIVVIFSPIYAAGTVLLTLAASIDSLRPPPCALGSESCESATGPQNGVLLVAMALIALGTGGIKPCISTFGADQFDEADPIEARKKSSFFNWFFFALTLGICISITLIAYIEDRMGWAWGFGLSAVINVASVLILVAGKRRYRYQKPRGSPFTRFLQVFVAASRNYATGVQVKNAEELFEVKTKESAIYGARKLPHTREFSFLDMAAVGASNVNDGDQSRWRLCTVTQVEELKAFMRILPIWVTTIAFQLAFSQMNFFIAQGLVMNRRLSGNFVVPPGSVPIFAAASSLIFILMYERFIVPLFRRLTSHPRGLSSLQRVGIGLFVSIPTFAVAAQVEHHRRSSAHTGSKLCFWWLFPQYFLLGIAEVLTYVGQLEFFYYEATDGTRSLSSAVFLSAAGVGSWLSTILVKVVERKTGGVARGWLRRDLNRSKLDYFYWIVCAINAVNFCIFYVVVTRFYKGNAAASTNNDDEVEPSGFITEEKAGEWRHKTMLLPRKRLSDITNLSISDLGDGLVTEDHEYGKAGSPMMVNEYIAKLLKENNVLMRALAERNTEVQNLRLMVAKLNQQNWQLAQAHSQMLALKAAQHELGCTSTALKVKTQDLEEQKKLNKQNMRIHNSTNLEGRVKPAEIAIETSQLASHKRTCLPNRKRPQRSQSLAPMPITNQTTTEEENPRKPTLRRKSIILKAESCVPTEDLFEIEDTKFPMCSGDNKGGSSLQLKPSAPTIPTKPVKVEEEEVQLTSSLKRTSLGRPLRRAAEKVNCYKELPLNAKLRRSE</sequence>
<dbReference type="GO" id="GO:0045132">
    <property type="term" value="P:meiotic chromosome segregation"/>
    <property type="evidence" value="ECO:0007669"/>
    <property type="project" value="InterPro"/>
</dbReference>
<feature type="transmembrane region" description="Helical" evidence="11">
    <location>
        <begin position="84"/>
        <end position="102"/>
    </location>
</feature>
<organism evidence="13 14">
    <name type="scientific">Dendrobium nobile</name>
    <name type="common">Orchid</name>
    <dbReference type="NCBI Taxonomy" id="94219"/>
    <lineage>
        <taxon>Eukaryota</taxon>
        <taxon>Viridiplantae</taxon>
        <taxon>Streptophyta</taxon>
        <taxon>Embryophyta</taxon>
        <taxon>Tracheophyta</taxon>
        <taxon>Spermatophyta</taxon>
        <taxon>Magnoliopsida</taxon>
        <taxon>Liliopsida</taxon>
        <taxon>Asparagales</taxon>
        <taxon>Orchidaceae</taxon>
        <taxon>Epidendroideae</taxon>
        <taxon>Malaxideae</taxon>
        <taxon>Dendrobiinae</taxon>
        <taxon>Dendrobium</taxon>
    </lineage>
</organism>
<evidence type="ECO:0000256" key="9">
    <source>
        <dbReference type="ARBA" id="ARBA00023136"/>
    </source>
</evidence>
<feature type="transmembrane region" description="Helical" evidence="11">
    <location>
        <begin position="983"/>
        <end position="1003"/>
    </location>
</feature>
<keyword evidence="8 11" id="KW-1133">Transmembrane helix</keyword>
<feature type="transmembrane region" description="Helical" evidence="11">
    <location>
        <begin position="942"/>
        <end position="963"/>
    </location>
</feature>
<keyword evidence="4" id="KW-0813">Transport</keyword>
<dbReference type="OrthoDB" id="779008at2759"/>
<protein>
    <recommendedName>
        <fullName evidence="12">Shugoshin C-terminal domain-containing protein</fullName>
    </recommendedName>
</protein>
<evidence type="ECO:0000259" key="12">
    <source>
        <dbReference type="Pfam" id="PF07557"/>
    </source>
</evidence>
<dbReference type="GO" id="GO:0000775">
    <property type="term" value="C:chromosome, centromeric region"/>
    <property type="evidence" value="ECO:0007669"/>
    <property type="project" value="InterPro"/>
</dbReference>
<feature type="domain" description="Shugoshin C-terminal" evidence="12">
    <location>
        <begin position="1342"/>
        <end position="1366"/>
    </location>
</feature>
<dbReference type="Gene3D" id="1.20.1250.20">
    <property type="entry name" value="MFS general substrate transporter like domains"/>
    <property type="match status" value="2"/>
</dbReference>
<evidence type="ECO:0000256" key="2">
    <source>
        <dbReference type="ARBA" id="ARBA00005982"/>
    </source>
</evidence>
<feature type="transmembrane region" description="Helical" evidence="11">
    <location>
        <begin position="567"/>
        <end position="585"/>
    </location>
</feature>
<evidence type="ECO:0000256" key="3">
    <source>
        <dbReference type="ARBA" id="ARBA00010845"/>
    </source>
</evidence>
<feature type="transmembrane region" description="Helical" evidence="11">
    <location>
        <begin position="1024"/>
        <end position="1046"/>
    </location>
</feature>
<keyword evidence="14" id="KW-1185">Reference proteome</keyword>
<dbReference type="Pfam" id="PF07557">
    <property type="entry name" value="Shugoshin_C"/>
    <property type="match status" value="1"/>
</dbReference>
<dbReference type="PANTHER" id="PTHR11654">
    <property type="entry name" value="OLIGOPEPTIDE TRANSPORTER-RELATED"/>
    <property type="match status" value="1"/>
</dbReference>
<feature type="transmembrane region" description="Helical" evidence="11">
    <location>
        <begin position="198"/>
        <end position="220"/>
    </location>
</feature>
<evidence type="ECO:0000256" key="10">
    <source>
        <dbReference type="SAM" id="MobiDB-lite"/>
    </source>
</evidence>
<feature type="transmembrane region" description="Helical" evidence="11">
    <location>
        <begin position="109"/>
        <end position="132"/>
    </location>
</feature>
<dbReference type="FunFam" id="1.20.1250.20:FF:000037">
    <property type="entry name" value="Protein NRT1/ PTR FAMILY 5.2"/>
    <property type="match status" value="1"/>
</dbReference>
<dbReference type="Pfam" id="PF00854">
    <property type="entry name" value="PTR2"/>
    <property type="match status" value="2"/>
</dbReference>
<evidence type="ECO:0000256" key="4">
    <source>
        <dbReference type="ARBA" id="ARBA00022448"/>
    </source>
</evidence>
<evidence type="ECO:0000256" key="1">
    <source>
        <dbReference type="ARBA" id="ARBA00004141"/>
    </source>
</evidence>
<feature type="transmembrane region" description="Helical" evidence="11">
    <location>
        <begin position="681"/>
        <end position="703"/>
    </location>
</feature>
<dbReference type="GO" id="GO:0016020">
    <property type="term" value="C:membrane"/>
    <property type="evidence" value="ECO:0007669"/>
    <property type="project" value="UniProtKB-SubCell"/>
</dbReference>
<dbReference type="EMBL" id="JAGYWB010000017">
    <property type="protein sequence ID" value="KAI0494058.1"/>
    <property type="molecule type" value="Genomic_DNA"/>
</dbReference>
<keyword evidence="9 11" id="KW-0472">Membrane</keyword>
<evidence type="ECO:0000256" key="7">
    <source>
        <dbReference type="ARBA" id="ARBA00022829"/>
    </source>
</evidence>
<comment type="similarity">
    <text evidence="2">Belongs to the major facilitator superfamily. Proton-dependent oligopeptide transporter (POT/PTR) (TC 2.A.17) family.</text>
</comment>
<feature type="transmembrane region" description="Helical" evidence="11">
    <location>
        <begin position="360"/>
        <end position="383"/>
    </location>
</feature>